<organism evidence="1 2">
    <name type="scientific">Racocetra fulgida</name>
    <dbReference type="NCBI Taxonomy" id="60492"/>
    <lineage>
        <taxon>Eukaryota</taxon>
        <taxon>Fungi</taxon>
        <taxon>Fungi incertae sedis</taxon>
        <taxon>Mucoromycota</taxon>
        <taxon>Glomeromycotina</taxon>
        <taxon>Glomeromycetes</taxon>
        <taxon>Diversisporales</taxon>
        <taxon>Gigasporaceae</taxon>
        <taxon>Racocetra</taxon>
    </lineage>
</organism>
<accession>A0A9N8WMB9</accession>
<gene>
    <name evidence="1" type="ORF">RFULGI_LOCUS1858</name>
</gene>
<name>A0A9N8WMB9_9GLOM</name>
<comment type="caution">
    <text evidence="1">The sequence shown here is derived from an EMBL/GenBank/DDBJ whole genome shotgun (WGS) entry which is preliminary data.</text>
</comment>
<reference evidence="1" key="1">
    <citation type="submission" date="2021-06" db="EMBL/GenBank/DDBJ databases">
        <authorList>
            <person name="Kallberg Y."/>
            <person name="Tangrot J."/>
            <person name="Rosling A."/>
        </authorList>
    </citation>
    <scope>NUCLEOTIDE SEQUENCE</scope>
    <source>
        <strain evidence="1">IN212</strain>
    </source>
</reference>
<sequence>ILHPLTLRQEELERALRSGEESEKEKPKGIRQELEKNIQVDLNKMEKYEEIEGLSYYGRVSFWNTKDENDDGTNKNNDN</sequence>
<proteinExistence type="predicted"/>
<dbReference type="Proteomes" id="UP000789396">
    <property type="component" value="Unassembled WGS sequence"/>
</dbReference>
<dbReference type="EMBL" id="CAJVPZ010001270">
    <property type="protein sequence ID" value="CAG8488240.1"/>
    <property type="molecule type" value="Genomic_DNA"/>
</dbReference>
<keyword evidence="2" id="KW-1185">Reference proteome</keyword>
<evidence type="ECO:0000313" key="1">
    <source>
        <dbReference type="EMBL" id="CAG8488240.1"/>
    </source>
</evidence>
<evidence type="ECO:0000313" key="2">
    <source>
        <dbReference type="Proteomes" id="UP000789396"/>
    </source>
</evidence>
<feature type="non-terminal residue" evidence="1">
    <location>
        <position position="79"/>
    </location>
</feature>
<protein>
    <submittedName>
        <fullName evidence="1">3276_t:CDS:1</fullName>
    </submittedName>
</protein>
<dbReference type="AlphaFoldDB" id="A0A9N8WMB9"/>